<dbReference type="Pfam" id="PF07501">
    <property type="entry name" value="G5"/>
    <property type="match status" value="1"/>
</dbReference>
<evidence type="ECO:0000259" key="6">
    <source>
        <dbReference type="PROSITE" id="PS51109"/>
    </source>
</evidence>
<evidence type="ECO:0000256" key="2">
    <source>
        <dbReference type="ARBA" id="ARBA00022729"/>
    </source>
</evidence>
<keyword evidence="2" id="KW-0732">Signal</keyword>
<name>A0ABU2NA11_9PSEU</name>
<dbReference type="PROSITE" id="PS51109">
    <property type="entry name" value="G5"/>
    <property type="match status" value="1"/>
</dbReference>
<proteinExistence type="inferred from homology"/>
<dbReference type="InterPro" id="IPR007137">
    <property type="entry name" value="DUF348"/>
</dbReference>
<dbReference type="Gene3D" id="2.20.230.10">
    <property type="entry name" value="Resuscitation-promoting factor rpfb"/>
    <property type="match status" value="1"/>
</dbReference>
<accession>A0ABU2NA11</accession>
<feature type="compositionally biased region" description="Low complexity" evidence="4">
    <location>
        <begin position="25"/>
        <end position="41"/>
    </location>
</feature>
<gene>
    <name evidence="7" type="ORF">RM445_08145</name>
</gene>
<dbReference type="RefSeq" id="WP_311555521.1">
    <property type="nucleotide sequence ID" value="NZ_JAVREJ010000004.1"/>
</dbReference>
<sequence>MVDVSPRSRRRAAPARARRAPVEPPAGLSGDDLLGSEGSDLLGDVLPGDDLLGDLEDLDDFLTGPIPVVPDVDDPPTECFAAVPAVDPAPPAPARRGRTLVRAVVVAMLVSLVAGTATAVAADKTVVVTVEGRDRVVHTFAADVAGALASAGIAVTPQDRVEPAPGTELADGDHVIFARARPLTLVEGSSERRIWTTAASVDEALRGVGVDAEPIQMSTAPNTAIPPGGLAVELRIPRALSFVDGTGAPEAVTTMAGTVGALLTERGVTLGVDDVSVPSGDTPLTDGMTVQVVRNGVGEVVEVHRIAPPEETVEDPELPRGRREIVEKGRPGEQTVVMRVHVQNGEEVRREQVRAGGTTPPRKRVVRVGTNDDVPPAAVAPSAGPGSWDALARCEAGGNWATNTGNGYYGGLQFDRQTWLAYDGDQYAPLPHQAGRDAQIAVASRVRDDRGGYGSWPACARKLGLPT</sequence>
<evidence type="ECO:0000313" key="7">
    <source>
        <dbReference type="EMBL" id="MDT0349494.1"/>
    </source>
</evidence>
<dbReference type="SMART" id="SM01208">
    <property type="entry name" value="G5"/>
    <property type="match status" value="1"/>
</dbReference>
<keyword evidence="8" id="KW-1185">Reference proteome</keyword>
<dbReference type="Proteomes" id="UP001183202">
    <property type="component" value="Unassembled WGS sequence"/>
</dbReference>
<dbReference type="CDD" id="cd13925">
    <property type="entry name" value="RPF"/>
    <property type="match status" value="1"/>
</dbReference>
<feature type="transmembrane region" description="Helical" evidence="5">
    <location>
        <begin position="100"/>
        <end position="122"/>
    </location>
</feature>
<evidence type="ECO:0000256" key="1">
    <source>
        <dbReference type="ARBA" id="ARBA00010830"/>
    </source>
</evidence>
<protein>
    <submittedName>
        <fullName evidence="7">Transglycosylase family protein</fullName>
    </submittedName>
</protein>
<dbReference type="InterPro" id="IPR011098">
    <property type="entry name" value="G5_dom"/>
</dbReference>
<evidence type="ECO:0000313" key="8">
    <source>
        <dbReference type="Proteomes" id="UP001183202"/>
    </source>
</evidence>
<feature type="domain" description="G5" evidence="6">
    <location>
        <begin position="292"/>
        <end position="372"/>
    </location>
</feature>
<dbReference type="Pfam" id="PF06737">
    <property type="entry name" value="Transglycosylas"/>
    <property type="match status" value="1"/>
</dbReference>
<keyword evidence="5" id="KW-0472">Membrane</keyword>
<dbReference type="InterPro" id="IPR010618">
    <property type="entry name" value="RPF"/>
</dbReference>
<dbReference type="Pfam" id="PF03990">
    <property type="entry name" value="DUF348"/>
    <property type="match status" value="3"/>
</dbReference>
<keyword evidence="5" id="KW-0812">Transmembrane</keyword>
<comment type="caution">
    <text evidence="7">The sequence shown here is derived from an EMBL/GenBank/DDBJ whole genome shotgun (WGS) entry which is preliminary data.</text>
</comment>
<feature type="region of interest" description="Disordered" evidence="4">
    <location>
        <begin position="1"/>
        <end position="41"/>
    </location>
</feature>
<organism evidence="7 8">
    <name type="scientific">Pseudonocardia charpentierae</name>
    <dbReference type="NCBI Taxonomy" id="3075545"/>
    <lineage>
        <taxon>Bacteria</taxon>
        <taxon>Bacillati</taxon>
        <taxon>Actinomycetota</taxon>
        <taxon>Actinomycetes</taxon>
        <taxon>Pseudonocardiales</taxon>
        <taxon>Pseudonocardiaceae</taxon>
        <taxon>Pseudonocardia</taxon>
    </lineage>
</organism>
<dbReference type="SUPFAM" id="SSF53955">
    <property type="entry name" value="Lysozyme-like"/>
    <property type="match status" value="1"/>
</dbReference>
<evidence type="ECO:0000256" key="4">
    <source>
        <dbReference type="SAM" id="MobiDB-lite"/>
    </source>
</evidence>
<dbReference type="Gene3D" id="1.10.530.10">
    <property type="match status" value="1"/>
</dbReference>
<keyword evidence="5" id="KW-1133">Transmembrane helix</keyword>
<dbReference type="InterPro" id="IPR023346">
    <property type="entry name" value="Lysozyme-like_dom_sf"/>
</dbReference>
<reference evidence="8" key="1">
    <citation type="submission" date="2023-07" db="EMBL/GenBank/DDBJ databases">
        <title>30 novel species of actinomycetes from the DSMZ collection.</title>
        <authorList>
            <person name="Nouioui I."/>
        </authorList>
    </citation>
    <scope>NUCLEOTIDE SEQUENCE [LARGE SCALE GENOMIC DNA]</scope>
    <source>
        <strain evidence="8">DSM 45834</strain>
    </source>
</reference>
<keyword evidence="3" id="KW-0378">Hydrolase</keyword>
<comment type="similarity">
    <text evidence="1">Belongs to the transglycosylase family. Rpf subfamily.</text>
</comment>
<feature type="compositionally biased region" description="Basic residues" evidence="4">
    <location>
        <begin position="7"/>
        <end position="19"/>
    </location>
</feature>
<evidence type="ECO:0000256" key="3">
    <source>
        <dbReference type="ARBA" id="ARBA00022801"/>
    </source>
</evidence>
<dbReference type="EMBL" id="JAVREJ010000004">
    <property type="protein sequence ID" value="MDT0349494.1"/>
    <property type="molecule type" value="Genomic_DNA"/>
</dbReference>
<evidence type="ECO:0000256" key="5">
    <source>
        <dbReference type="SAM" id="Phobius"/>
    </source>
</evidence>